<dbReference type="InterPro" id="IPR013324">
    <property type="entry name" value="RNA_pol_sigma_r3/r4-like"/>
</dbReference>
<feature type="domain" description="RNA polymerase sigma factor 70 region 4 type 2" evidence="1">
    <location>
        <begin position="102"/>
        <end position="154"/>
    </location>
</feature>
<gene>
    <name evidence="2" type="ORF">J2S08_001072</name>
</gene>
<organism evidence="2 3">
    <name type="scientific">Bacillus chungangensis</name>
    <dbReference type="NCBI Taxonomy" id="587633"/>
    <lineage>
        <taxon>Bacteria</taxon>
        <taxon>Bacillati</taxon>
        <taxon>Bacillota</taxon>
        <taxon>Bacilli</taxon>
        <taxon>Bacillales</taxon>
        <taxon>Bacillaceae</taxon>
        <taxon>Bacillus</taxon>
    </lineage>
</organism>
<dbReference type="Gene3D" id="1.10.10.10">
    <property type="entry name" value="Winged helix-like DNA-binding domain superfamily/Winged helix DNA-binding domain"/>
    <property type="match status" value="1"/>
</dbReference>
<proteinExistence type="predicted"/>
<dbReference type="SUPFAM" id="SSF88659">
    <property type="entry name" value="Sigma3 and sigma4 domains of RNA polymerase sigma factors"/>
    <property type="match status" value="1"/>
</dbReference>
<dbReference type="Proteomes" id="UP001223586">
    <property type="component" value="Unassembled WGS sequence"/>
</dbReference>
<accession>A0ABT9WPN3</accession>
<comment type="caution">
    <text evidence="2">The sequence shown here is derived from an EMBL/GenBank/DDBJ whole genome shotgun (WGS) entry which is preliminary data.</text>
</comment>
<dbReference type="RefSeq" id="WP_307227390.1">
    <property type="nucleotide sequence ID" value="NZ_JAUSTT010000005.1"/>
</dbReference>
<evidence type="ECO:0000313" key="3">
    <source>
        <dbReference type="Proteomes" id="UP001223586"/>
    </source>
</evidence>
<evidence type="ECO:0000259" key="1">
    <source>
        <dbReference type="Pfam" id="PF08281"/>
    </source>
</evidence>
<dbReference type="InterPro" id="IPR013249">
    <property type="entry name" value="RNA_pol_sigma70_r4_t2"/>
</dbReference>
<name>A0ABT9WPN3_9BACI</name>
<dbReference type="NCBIfam" id="NF005385">
    <property type="entry name" value="PRK06930.1"/>
    <property type="match status" value="1"/>
</dbReference>
<dbReference type="EMBL" id="JAUSTT010000005">
    <property type="protein sequence ID" value="MDQ0175238.1"/>
    <property type="molecule type" value="Genomic_DNA"/>
</dbReference>
<keyword evidence="3" id="KW-1185">Reference proteome</keyword>
<sequence length="167" mass="19722">MEELIQQYDHALADMVRRQKNVCEKDKLLVSGMVSDLEYALEWMKTGRQPGNRRGIERRAAYQRERPFDPVLMQRYFRSGKEDVYEWDDHQEENLITARDRKRIDDVLSVLTKRELEVYLMSRGHCLSFGQIANQLCVSKGTVQKMIERAEAKITKKKKEQMLHLCG</sequence>
<dbReference type="InterPro" id="IPR036388">
    <property type="entry name" value="WH-like_DNA-bd_sf"/>
</dbReference>
<dbReference type="NCBIfam" id="TIGR02937">
    <property type="entry name" value="sigma70-ECF"/>
    <property type="match status" value="1"/>
</dbReference>
<protein>
    <submittedName>
        <fullName evidence="2">RNA polymerase sigma-70 factor (ECF subfamily)</fullName>
    </submittedName>
</protein>
<evidence type="ECO:0000313" key="2">
    <source>
        <dbReference type="EMBL" id="MDQ0175238.1"/>
    </source>
</evidence>
<dbReference type="InterPro" id="IPR014284">
    <property type="entry name" value="RNA_pol_sigma-70_dom"/>
</dbReference>
<reference evidence="2 3" key="1">
    <citation type="submission" date="2023-07" db="EMBL/GenBank/DDBJ databases">
        <title>Genomic Encyclopedia of Type Strains, Phase IV (KMG-IV): sequencing the most valuable type-strain genomes for metagenomic binning, comparative biology and taxonomic classification.</title>
        <authorList>
            <person name="Goeker M."/>
        </authorList>
    </citation>
    <scope>NUCLEOTIDE SEQUENCE [LARGE SCALE GENOMIC DNA]</scope>
    <source>
        <strain evidence="2 3">DSM 23837</strain>
    </source>
</reference>
<dbReference type="Pfam" id="PF08281">
    <property type="entry name" value="Sigma70_r4_2"/>
    <property type="match status" value="1"/>
</dbReference>